<protein>
    <submittedName>
        <fullName evidence="1">Uncharacterized protein</fullName>
    </submittedName>
</protein>
<gene>
    <name evidence="1" type="ORF">NUW58_g360</name>
</gene>
<accession>A0ACC1PSW6</accession>
<comment type="caution">
    <text evidence="1">The sequence shown here is derived from an EMBL/GenBank/DDBJ whole genome shotgun (WGS) entry which is preliminary data.</text>
</comment>
<organism evidence="1 2">
    <name type="scientific">Xylaria curta</name>
    <dbReference type="NCBI Taxonomy" id="42375"/>
    <lineage>
        <taxon>Eukaryota</taxon>
        <taxon>Fungi</taxon>
        <taxon>Dikarya</taxon>
        <taxon>Ascomycota</taxon>
        <taxon>Pezizomycotina</taxon>
        <taxon>Sordariomycetes</taxon>
        <taxon>Xylariomycetidae</taxon>
        <taxon>Xylariales</taxon>
        <taxon>Xylariaceae</taxon>
        <taxon>Xylaria</taxon>
    </lineage>
</organism>
<reference evidence="1" key="1">
    <citation type="submission" date="2022-10" db="EMBL/GenBank/DDBJ databases">
        <title>Genome Sequence of Xylaria curta.</title>
        <authorList>
            <person name="Buettner E."/>
        </authorList>
    </citation>
    <scope>NUCLEOTIDE SEQUENCE</scope>
    <source>
        <strain evidence="1">Babe10</strain>
    </source>
</reference>
<name>A0ACC1PSW6_9PEZI</name>
<sequence length="92" mass="10413">MASEKITAQDMMAVAKVDWNKLATRAGFEDGDMAKAHYELLLNRDHGGNTPRKRQSLHDSEPKTLETKDGNKQYARKSFVSRDPYDLEDGDV</sequence>
<evidence type="ECO:0000313" key="1">
    <source>
        <dbReference type="EMBL" id="KAJ2998334.1"/>
    </source>
</evidence>
<proteinExistence type="predicted"/>
<evidence type="ECO:0000313" key="2">
    <source>
        <dbReference type="Proteomes" id="UP001143856"/>
    </source>
</evidence>
<dbReference type="EMBL" id="JAPDGR010000029">
    <property type="protein sequence ID" value="KAJ2998334.1"/>
    <property type="molecule type" value="Genomic_DNA"/>
</dbReference>
<keyword evidence="2" id="KW-1185">Reference proteome</keyword>
<dbReference type="Proteomes" id="UP001143856">
    <property type="component" value="Unassembled WGS sequence"/>
</dbReference>